<accession>Q73NI8</accession>
<proteinExistence type="predicted"/>
<organism evidence="1 2">
    <name type="scientific">Treponema denticola (strain ATCC 35405 / DSM 14222 / CIP 103919 / JCM 8153 / KCTC 15104)</name>
    <dbReference type="NCBI Taxonomy" id="243275"/>
    <lineage>
        <taxon>Bacteria</taxon>
        <taxon>Pseudomonadati</taxon>
        <taxon>Spirochaetota</taxon>
        <taxon>Spirochaetia</taxon>
        <taxon>Spirochaetales</taxon>
        <taxon>Treponemataceae</taxon>
        <taxon>Treponema</taxon>
    </lineage>
</organism>
<dbReference type="GeneID" id="2741496"/>
<gene>
    <name evidence="1" type="ordered locus">TDE_1164</name>
</gene>
<name>Q73NI8_TREDE</name>
<keyword evidence="2" id="KW-1185">Reference proteome</keyword>
<dbReference type="RefSeq" id="WP_010956910.1">
    <property type="nucleotide sequence ID" value="NC_002967.9"/>
</dbReference>
<evidence type="ECO:0000313" key="2">
    <source>
        <dbReference type="Proteomes" id="UP000008212"/>
    </source>
</evidence>
<dbReference type="KEGG" id="tde:TDE_1164"/>
<protein>
    <submittedName>
        <fullName evidence="1">Conserved domain protein</fullName>
    </submittedName>
</protein>
<dbReference type="AlphaFoldDB" id="Q73NI8"/>
<dbReference type="PaxDb" id="243275-TDE_1164"/>
<dbReference type="HOGENOM" id="CLU_2636988_0_0_12"/>
<evidence type="ECO:0000313" key="1">
    <source>
        <dbReference type="EMBL" id="AAS11653.1"/>
    </source>
</evidence>
<dbReference type="EMBL" id="AE017226">
    <property type="protein sequence ID" value="AAS11653.1"/>
    <property type="molecule type" value="Genomic_DNA"/>
</dbReference>
<dbReference type="STRING" id="243275.TDE_1164"/>
<dbReference type="PATRIC" id="fig|243275.7.peg.1123"/>
<reference evidence="1 2" key="1">
    <citation type="journal article" date="2004" name="Proc. Natl. Acad. Sci. U.S.A.">
        <title>Comparison of the genome of the oral pathogen Treponema denticola with other spirochete genomes.</title>
        <authorList>
            <person name="Seshadri R."/>
            <person name="Myers G.S."/>
            <person name="Tettelin H."/>
            <person name="Eisen J.A."/>
            <person name="Heidelberg J.F."/>
            <person name="Dodson R.J."/>
            <person name="Davidsen T.M."/>
            <person name="DeBoy R.T."/>
            <person name="Fouts D.E."/>
            <person name="Haft D.H."/>
            <person name="Selengut J."/>
            <person name="Ren Q."/>
            <person name="Brinkac L.M."/>
            <person name="Madupu R."/>
            <person name="Kolonay J."/>
            <person name="Durkin S.A."/>
            <person name="Daugherty S.C."/>
            <person name="Shetty J."/>
            <person name="Shvartsbeyn A."/>
            <person name="Gebregeorgis E."/>
            <person name="Geer K."/>
            <person name="Tsegaye G."/>
            <person name="Malek J."/>
            <person name="Ayodeji B."/>
            <person name="Shatsman S."/>
            <person name="McLeod M.P."/>
            <person name="Smajs D."/>
            <person name="Howell J.K."/>
            <person name="Pal S."/>
            <person name="Amin A."/>
            <person name="Vashisth P."/>
            <person name="McNeill T.Z."/>
            <person name="Xiang Q."/>
            <person name="Sodergren E."/>
            <person name="Baca E."/>
            <person name="Weinstock G.M."/>
            <person name="Norris S.J."/>
            <person name="Fraser C.M."/>
            <person name="Paulsen I.T."/>
        </authorList>
    </citation>
    <scope>NUCLEOTIDE SEQUENCE [LARGE SCALE GENOMIC DNA]</scope>
    <source>
        <strain evidence="2">ATCC 35405 / DSM 14222 / CIP 103919 / JCM 8153 / KCTC 15104</strain>
    </source>
</reference>
<dbReference type="Proteomes" id="UP000008212">
    <property type="component" value="Chromosome"/>
</dbReference>
<sequence length="77" mass="8681">MKTKSADVSSQWNEKRKTVLGLTLTFPSSEEKQKALEFLNSGGRKPAAFMLYLLDKEMERAGLKKMVVGKPADSYRL</sequence>